<organism evidence="1 2">
    <name type="scientific">[Ruminococcus] torques ATCC 27756</name>
    <dbReference type="NCBI Taxonomy" id="411460"/>
    <lineage>
        <taxon>Bacteria</taxon>
        <taxon>Bacillati</taxon>
        <taxon>Bacillota</taxon>
        <taxon>Clostridia</taxon>
        <taxon>Lachnospirales</taxon>
        <taxon>Lachnospiraceae</taxon>
        <taxon>Mediterraneibacter</taxon>
    </lineage>
</organism>
<reference evidence="1 2" key="2">
    <citation type="submission" date="2007-04" db="EMBL/GenBank/DDBJ databases">
        <title>Draft genome sequence of Ruminococcus torques (ATCC 27756).</title>
        <authorList>
            <person name="Sudarsanam P."/>
            <person name="Ley R."/>
            <person name="Guruge J."/>
            <person name="Turnbaugh P.J."/>
            <person name="Mahowald M."/>
            <person name="Liep D."/>
            <person name="Gordon J."/>
        </authorList>
    </citation>
    <scope>NUCLEOTIDE SEQUENCE [LARGE SCALE GENOMIC DNA]</scope>
    <source>
        <strain evidence="1 2">ATCC 27756</strain>
    </source>
</reference>
<dbReference type="AlphaFoldDB" id="A5KRA1"/>
<dbReference type="Proteomes" id="UP000003577">
    <property type="component" value="Unassembled WGS sequence"/>
</dbReference>
<dbReference type="PaxDb" id="411460-RUMTOR_02793"/>
<dbReference type="HOGENOM" id="CLU_3405243_0_0_9"/>
<sequence length="30" mass="3355">MAKANLKAASLKTVSLKVFSRLYCRTYSCT</sequence>
<evidence type="ECO:0000313" key="2">
    <source>
        <dbReference type="Proteomes" id="UP000003577"/>
    </source>
</evidence>
<evidence type="ECO:0000313" key="1">
    <source>
        <dbReference type="EMBL" id="EDK23050.1"/>
    </source>
</evidence>
<accession>A5KRA1</accession>
<reference evidence="1 2" key="1">
    <citation type="submission" date="2007-03" db="EMBL/GenBank/DDBJ databases">
        <authorList>
            <person name="Fulton L."/>
            <person name="Clifton S."/>
            <person name="Fulton B."/>
            <person name="Xu J."/>
            <person name="Minx P."/>
            <person name="Pepin K.H."/>
            <person name="Johnson M."/>
            <person name="Thiruvilangam P."/>
            <person name="Bhonagiri V."/>
            <person name="Nash W.E."/>
            <person name="Mardis E.R."/>
            <person name="Wilson R.K."/>
        </authorList>
    </citation>
    <scope>NUCLEOTIDE SEQUENCE [LARGE SCALE GENOMIC DNA]</scope>
    <source>
        <strain evidence="1 2">ATCC 27756</strain>
    </source>
</reference>
<gene>
    <name evidence="1" type="ORF">RUMTOR_02793</name>
</gene>
<comment type="caution">
    <text evidence="1">The sequence shown here is derived from an EMBL/GenBank/DDBJ whole genome shotgun (WGS) entry which is preliminary data.</text>
</comment>
<protein>
    <submittedName>
        <fullName evidence="1">Uncharacterized protein</fullName>
    </submittedName>
</protein>
<dbReference type="EMBL" id="AAVP02000026">
    <property type="protein sequence ID" value="EDK23050.1"/>
    <property type="molecule type" value="Genomic_DNA"/>
</dbReference>
<proteinExistence type="predicted"/>
<name>A5KRA1_9FIRM</name>